<sequence length="181" mass="21321">MSSVQIKREFILQQVAPAEETFSELKEIKSEEEMGGHHRLLDFTRTPEIILHRIDHLQDHVWKEEVFSDQQLCKQERNSGLDQEEPEPWQIKEEPVHPWTEGGDMDLYLSKPEEQFVLKQEAADPFMVTPSHVVEYYIEPEPIGHQVLSQDLCKTENQDQEGHHQKDSRLNPDNELKQDDR</sequence>
<keyword evidence="3" id="KW-1185">Reference proteome</keyword>
<gene>
    <name evidence="2" type="ORF">AMECASPLE_021198</name>
</gene>
<dbReference type="Proteomes" id="UP001469553">
    <property type="component" value="Unassembled WGS sequence"/>
</dbReference>
<evidence type="ECO:0000256" key="1">
    <source>
        <dbReference type="SAM" id="MobiDB-lite"/>
    </source>
</evidence>
<feature type="non-terminal residue" evidence="2">
    <location>
        <position position="181"/>
    </location>
</feature>
<evidence type="ECO:0000313" key="3">
    <source>
        <dbReference type="Proteomes" id="UP001469553"/>
    </source>
</evidence>
<reference evidence="2 3" key="1">
    <citation type="submission" date="2021-06" db="EMBL/GenBank/DDBJ databases">
        <authorList>
            <person name="Palmer J.M."/>
        </authorList>
    </citation>
    <scope>NUCLEOTIDE SEQUENCE [LARGE SCALE GENOMIC DNA]</scope>
    <source>
        <strain evidence="2 3">AS_MEX2019</strain>
        <tissue evidence="2">Muscle</tissue>
    </source>
</reference>
<comment type="caution">
    <text evidence="2">The sequence shown here is derived from an EMBL/GenBank/DDBJ whole genome shotgun (WGS) entry which is preliminary data.</text>
</comment>
<dbReference type="EMBL" id="JAHRIP010058243">
    <property type="protein sequence ID" value="MEQ2303867.1"/>
    <property type="molecule type" value="Genomic_DNA"/>
</dbReference>
<protein>
    <submittedName>
        <fullName evidence="2">Uncharacterized protein</fullName>
    </submittedName>
</protein>
<accession>A0ABV0ZCC7</accession>
<organism evidence="2 3">
    <name type="scientific">Ameca splendens</name>
    <dbReference type="NCBI Taxonomy" id="208324"/>
    <lineage>
        <taxon>Eukaryota</taxon>
        <taxon>Metazoa</taxon>
        <taxon>Chordata</taxon>
        <taxon>Craniata</taxon>
        <taxon>Vertebrata</taxon>
        <taxon>Euteleostomi</taxon>
        <taxon>Actinopterygii</taxon>
        <taxon>Neopterygii</taxon>
        <taxon>Teleostei</taxon>
        <taxon>Neoteleostei</taxon>
        <taxon>Acanthomorphata</taxon>
        <taxon>Ovalentaria</taxon>
        <taxon>Atherinomorphae</taxon>
        <taxon>Cyprinodontiformes</taxon>
        <taxon>Goodeidae</taxon>
        <taxon>Ameca</taxon>
    </lineage>
</organism>
<feature type="region of interest" description="Disordered" evidence="1">
    <location>
        <begin position="77"/>
        <end position="105"/>
    </location>
</feature>
<feature type="compositionally biased region" description="Basic and acidic residues" evidence="1">
    <location>
        <begin position="153"/>
        <end position="181"/>
    </location>
</feature>
<evidence type="ECO:0000313" key="2">
    <source>
        <dbReference type="EMBL" id="MEQ2303867.1"/>
    </source>
</evidence>
<proteinExistence type="predicted"/>
<feature type="region of interest" description="Disordered" evidence="1">
    <location>
        <begin position="152"/>
        <end position="181"/>
    </location>
</feature>
<name>A0ABV0ZCC7_9TELE</name>